<dbReference type="Pfam" id="PF10011">
    <property type="entry name" value="DUF2254"/>
    <property type="match status" value="1"/>
</dbReference>
<feature type="transmembrane region" description="Helical" evidence="1">
    <location>
        <begin position="110"/>
        <end position="134"/>
    </location>
</feature>
<evidence type="ECO:0000313" key="3">
    <source>
        <dbReference type="Proteomes" id="UP000245909"/>
    </source>
</evidence>
<keyword evidence="3" id="KW-1185">Reference proteome</keyword>
<dbReference type="RefSeq" id="WP_165814360.1">
    <property type="nucleotide sequence ID" value="NZ_QENU01000014.1"/>
</dbReference>
<keyword evidence="1" id="KW-1133">Transmembrane helix</keyword>
<accession>A0A2U0SM07</accession>
<keyword evidence="1" id="KW-0472">Membrane</keyword>
<dbReference type="InterPro" id="IPR018723">
    <property type="entry name" value="DUF2254_membrane"/>
</dbReference>
<evidence type="ECO:0000256" key="1">
    <source>
        <dbReference type="SAM" id="Phobius"/>
    </source>
</evidence>
<gene>
    <name evidence="2" type="ORF">C8D76_1142</name>
</gene>
<feature type="transmembrane region" description="Helical" evidence="1">
    <location>
        <begin position="140"/>
        <end position="161"/>
    </location>
</feature>
<feature type="transmembrane region" description="Helical" evidence="1">
    <location>
        <begin position="63"/>
        <end position="89"/>
    </location>
</feature>
<proteinExistence type="predicted"/>
<dbReference type="EMBL" id="QENU01000014">
    <property type="protein sequence ID" value="PVX32363.1"/>
    <property type="molecule type" value="Genomic_DNA"/>
</dbReference>
<comment type="caution">
    <text evidence="2">The sequence shown here is derived from an EMBL/GenBank/DDBJ whole genome shotgun (WGS) entry which is preliminary data.</text>
</comment>
<feature type="transmembrane region" description="Helical" evidence="1">
    <location>
        <begin position="21"/>
        <end position="43"/>
    </location>
</feature>
<dbReference type="Proteomes" id="UP000245909">
    <property type="component" value="Unassembled WGS sequence"/>
</dbReference>
<sequence>MWNIKDKVFSLVLWLKKPSNGLWLTPVFGAFFAVFLALVSTLIENRDLPLGALPNISETLVNDILSIVASSMLAVSTFSLSIMVSAFASASNSATPRSTELVMGDNTTRVAISSFISAFVYALVAKVTLGMGYYNEAGRFVLFVGTIGVLIYLIYTLINWVRALSQLGRLDNTLEKIELASYQALVDYWENPNMGAKGITDITLQKPIYAIKTGYLSHINLQGLQNFAEQNDCQIEIAIRPGKFVHTNMPIAYTDCVDEEKLAQIAEGFVFERNRSYAQDPKFGLIVLSEVAQRALSPAVNDPGTAIKVMTILMRLLLETQREKQEITYSNLAMLNLNEGDFITQPFSPISRDGESMVEIHIRMQKTLHALWQNASADTLRQSAKAQAEMDLAYAQNGLLLEQEKQRVQEIHQRLFG</sequence>
<reference evidence="2 3" key="1">
    <citation type="submission" date="2018-05" db="EMBL/GenBank/DDBJ databases">
        <title>Genomic Encyclopedia of Type Strains, Phase IV (KMG-IV): sequencing the most valuable type-strain genomes for metagenomic binning, comparative biology and taxonomic classification.</title>
        <authorList>
            <person name="Goeker M."/>
        </authorList>
    </citation>
    <scope>NUCLEOTIDE SEQUENCE [LARGE SCALE GENOMIC DNA]</scope>
    <source>
        <strain evidence="2 3">DSM 22999</strain>
    </source>
</reference>
<protein>
    <submittedName>
        <fullName evidence="2">Putative membrane protein</fullName>
    </submittedName>
</protein>
<evidence type="ECO:0000313" key="2">
    <source>
        <dbReference type="EMBL" id="PVX32363.1"/>
    </source>
</evidence>
<dbReference type="AlphaFoldDB" id="A0A2U0SM07"/>
<organism evidence="2 3">
    <name type="scientific">Alitibacter langaaensis DSM 22999</name>
    <dbReference type="NCBI Taxonomy" id="1122935"/>
    <lineage>
        <taxon>Bacteria</taxon>
        <taxon>Pseudomonadati</taxon>
        <taxon>Pseudomonadota</taxon>
        <taxon>Gammaproteobacteria</taxon>
        <taxon>Pasteurellales</taxon>
        <taxon>Pasteurellaceae</taxon>
        <taxon>Alitibacter</taxon>
    </lineage>
</organism>
<keyword evidence="1" id="KW-0812">Transmembrane</keyword>
<name>A0A2U0SM07_9PAST</name>